<dbReference type="SUPFAM" id="SSF46785">
    <property type="entry name" value="Winged helix' DNA-binding domain"/>
    <property type="match status" value="1"/>
</dbReference>
<dbReference type="Gene3D" id="1.10.10.10">
    <property type="entry name" value="Winged helix-like DNA-binding domain superfamily/Winged helix DNA-binding domain"/>
    <property type="match status" value="1"/>
</dbReference>
<dbReference type="GO" id="GO:0016301">
    <property type="term" value="F:kinase activity"/>
    <property type="evidence" value="ECO:0007669"/>
    <property type="project" value="UniProtKB-KW"/>
</dbReference>
<feature type="domain" description="HTH marR-type" evidence="2">
    <location>
        <begin position="19"/>
        <end position="59"/>
    </location>
</feature>
<dbReference type="InterPro" id="IPR036388">
    <property type="entry name" value="WH-like_DNA-bd_sf"/>
</dbReference>
<protein>
    <submittedName>
        <fullName evidence="3">NBD/HSP70 family sugar kinase</fullName>
    </submittedName>
</protein>
<accession>A0ABX0SFR8</accession>
<dbReference type="Pfam" id="PF00480">
    <property type="entry name" value="ROK"/>
    <property type="match status" value="1"/>
</dbReference>
<dbReference type="InterPro" id="IPR000600">
    <property type="entry name" value="ROK"/>
</dbReference>
<dbReference type="PANTHER" id="PTHR18964:SF169">
    <property type="entry name" value="N-ACETYLMANNOSAMINE KINASE"/>
    <property type="match status" value="1"/>
</dbReference>
<evidence type="ECO:0000313" key="3">
    <source>
        <dbReference type="EMBL" id="NIH56836.1"/>
    </source>
</evidence>
<evidence type="ECO:0000259" key="2">
    <source>
        <dbReference type="Pfam" id="PF01047"/>
    </source>
</evidence>
<dbReference type="CDD" id="cd00090">
    <property type="entry name" value="HTH_ARSR"/>
    <property type="match status" value="1"/>
</dbReference>
<dbReference type="Gene3D" id="3.30.420.40">
    <property type="match status" value="2"/>
</dbReference>
<proteinExistence type="inferred from homology"/>
<dbReference type="InterPro" id="IPR036390">
    <property type="entry name" value="WH_DNA-bd_sf"/>
</dbReference>
<gene>
    <name evidence="3" type="ORF">FB473_001481</name>
</gene>
<dbReference type="Pfam" id="PF01047">
    <property type="entry name" value="MarR"/>
    <property type="match status" value="1"/>
</dbReference>
<name>A0ABX0SFR8_9ACTN</name>
<dbReference type="SUPFAM" id="SSF53067">
    <property type="entry name" value="Actin-like ATPase domain"/>
    <property type="match status" value="2"/>
</dbReference>
<keyword evidence="4" id="KW-1185">Reference proteome</keyword>
<comment type="caution">
    <text evidence="3">The sequence shown here is derived from an EMBL/GenBank/DDBJ whole genome shotgun (WGS) entry which is preliminary data.</text>
</comment>
<comment type="similarity">
    <text evidence="1">Belongs to the ROK (NagC/XylR) family.</text>
</comment>
<dbReference type="InterPro" id="IPR043129">
    <property type="entry name" value="ATPase_NBD"/>
</dbReference>
<reference evidence="3 4" key="1">
    <citation type="submission" date="2020-02" db="EMBL/GenBank/DDBJ databases">
        <title>Sequencing the genomes of 1000 actinobacteria strains.</title>
        <authorList>
            <person name="Klenk H.-P."/>
        </authorList>
    </citation>
    <scope>NUCLEOTIDE SEQUENCE [LARGE SCALE GENOMIC DNA]</scope>
    <source>
        <strain evidence="3 4">DSM 19609</strain>
    </source>
</reference>
<keyword evidence="3" id="KW-0808">Transferase</keyword>
<organism evidence="3 4">
    <name type="scientific">Brooklawnia cerclae</name>
    <dbReference type="NCBI Taxonomy" id="349934"/>
    <lineage>
        <taxon>Bacteria</taxon>
        <taxon>Bacillati</taxon>
        <taxon>Actinomycetota</taxon>
        <taxon>Actinomycetes</taxon>
        <taxon>Propionibacteriales</taxon>
        <taxon>Propionibacteriaceae</taxon>
        <taxon>Brooklawnia</taxon>
    </lineage>
</organism>
<dbReference type="InterPro" id="IPR011991">
    <property type="entry name" value="ArsR-like_HTH"/>
</dbReference>
<evidence type="ECO:0000256" key="1">
    <source>
        <dbReference type="ARBA" id="ARBA00006479"/>
    </source>
</evidence>
<sequence>MPTAHDMLLSSSHVGDANRARLIRLLYVHGPQSRTELAQHLGVSRSTISAVVQPLLDEEVLVEQAPRMPGRSGGKPSRPLWFGTGHSVGAVFLSPDELIAAVLGMDGTIRVIDGIDLTAHDRPDLSATVLEHCQSVFGDRRMVGIGAAFAGMVDTTDGVLLENYRRPSVNRMPVAASLTKRFGAPVFVDHHPRIQALGDAWFGLGRDLDSFASVVTGEVLGAGYVLGGQVERGIRGAGGEAGHMVVDMNGLQCPCGRRGCWETVATLGWLRDQAITLGLPDAANITAASLCEGSAAGSVRHKELLDRYARSIALGLANLEQLLGLGTYIMHGDVAASGESVRQAVEEQLVRASPRRAPAPRVLFADQPDLTTILGATGLVLSKLYRQRL</sequence>
<keyword evidence="3" id="KW-0418">Kinase</keyword>
<evidence type="ECO:0000313" key="4">
    <source>
        <dbReference type="Proteomes" id="UP000749311"/>
    </source>
</evidence>
<dbReference type="RefSeq" id="WP_167166074.1">
    <property type="nucleotide sequence ID" value="NZ_BAAAOO010000015.1"/>
</dbReference>
<dbReference type="InterPro" id="IPR000835">
    <property type="entry name" value="HTH_MarR-typ"/>
</dbReference>
<dbReference type="EMBL" id="JAAMOZ010000001">
    <property type="protein sequence ID" value="NIH56836.1"/>
    <property type="molecule type" value="Genomic_DNA"/>
</dbReference>
<dbReference type="PANTHER" id="PTHR18964">
    <property type="entry name" value="ROK (REPRESSOR, ORF, KINASE) FAMILY"/>
    <property type="match status" value="1"/>
</dbReference>
<dbReference type="Proteomes" id="UP000749311">
    <property type="component" value="Unassembled WGS sequence"/>
</dbReference>